<feature type="transmembrane region" description="Helical" evidence="7">
    <location>
        <begin position="252"/>
        <end position="273"/>
    </location>
</feature>
<evidence type="ECO:0000256" key="7">
    <source>
        <dbReference type="SAM" id="Phobius"/>
    </source>
</evidence>
<dbReference type="GO" id="GO:0016020">
    <property type="term" value="C:membrane"/>
    <property type="evidence" value="ECO:0007669"/>
    <property type="project" value="UniProtKB-SubCell"/>
</dbReference>
<evidence type="ECO:0000256" key="2">
    <source>
        <dbReference type="ARBA" id="ARBA00005241"/>
    </source>
</evidence>
<comment type="caution">
    <text evidence="9">The sequence shown here is derived from an EMBL/GenBank/DDBJ whole genome shotgun (WGS) entry which is preliminary data.</text>
</comment>
<feature type="transmembrane region" description="Helical" evidence="7">
    <location>
        <begin position="293"/>
        <end position="313"/>
    </location>
</feature>
<dbReference type="SUPFAM" id="SSF103473">
    <property type="entry name" value="MFS general substrate transporter"/>
    <property type="match status" value="1"/>
</dbReference>
<evidence type="ECO:0000256" key="1">
    <source>
        <dbReference type="ARBA" id="ARBA00004141"/>
    </source>
</evidence>
<dbReference type="InterPro" id="IPR051717">
    <property type="entry name" value="MFS_MFSD6"/>
</dbReference>
<evidence type="ECO:0000313" key="9">
    <source>
        <dbReference type="EMBL" id="KAH3831315.1"/>
    </source>
</evidence>
<feature type="region of interest" description="Disordered" evidence="6">
    <location>
        <begin position="564"/>
        <end position="597"/>
    </location>
</feature>
<feature type="compositionally biased region" description="Basic and acidic residues" evidence="6">
    <location>
        <begin position="564"/>
        <end position="576"/>
    </location>
</feature>
<comment type="similarity">
    <text evidence="2">Belongs to the major facilitator superfamily. MFSD6 family.</text>
</comment>
<dbReference type="Gene3D" id="1.20.1250.20">
    <property type="entry name" value="MFS general substrate transporter like domains"/>
    <property type="match status" value="2"/>
</dbReference>
<dbReference type="PANTHER" id="PTHR16172">
    <property type="entry name" value="MAJOR FACILITATOR SUPERFAMILY DOMAIN-CONTAINING PROTEIN 6-LIKE"/>
    <property type="match status" value="1"/>
</dbReference>
<evidence type="ECO:0000256" key="5">
    <source>
        <dbReference type="ARBA" id="ARBA00023136"/>
    </source>
</evidence>
<dbReference type="CDD" id="cd17335">
    <property type="entry name" value="MFS_MFSD6"/>
    <property type="match status" value="1"/>
</dbReference>
<dbReference type="Proteomes" id="UP000828390">
    <property type="component" value="Unassembled WGS sequence"/>
</dbReference>
<evidence type="ECO:0000313" key="10">
    <source>
        <dbReference type="Proteomes" id="UP000828390"/>
    </source>
</evidence>
<sequence>VGDLLPFISVFMRHLGLSSTETGIIYGVMPLITLLVRPLGGILADKMMIHKLMIAVCSLLTGISYCCLLLTPAKSPGEFQSTQMPLARTKVQCSPLDSFVNDCAKNGSTCPKSIGTLLENGVYNKSNLQCEFNCIRSKINPSPSSKACFTQTTGSLVSGNCDNTPIDTAKGVRFESKLQDILNNKIVGSNSTDLDQVCVDYDLRHMTFNGTEYWQMLCDSEVSLDCEITFANLTDFQACPYVTETSKLSNTFWIFFIIFFFANIVMSPVFTLIDAVAFDMLGPKPELWGRQRLWGTIGFTAFAVTSTFIMDAISQSHKTINYSVSFYIFMGLTTISAFVTYFLNPKNVQSARLLKNLKPLLTFKILAFLLVMMSFGMMNVVIEAYLFWFLQELGGPQKLLGLCVVFSCIPEMIMFHFAGAFIKKFGNIPCVLLACPAYAVRFFCYSFLSNPWFVLPVEMTHCFTFALMYASATGYANSISPEGLSATMQGVLAAVYWGIGKGIGSLVTGTMYDSVHGIGPRWTFRLYGFFALGVLALYGIVHFFFFRKKQASKEVDMTVTYEANKDEDGAQPEDKLLSPANQSGVELKDMSSSGNHM</sequence>
<proteinExistence type="inferred from homology"/>
<feature type="transmembrane region" description="Helical" evidence="7">
    <location>
        <begin position="490"/>
        <end position="512"/>
    </location>
</feature>
<keyword evidence="5 7" id="KW-0472">Membrane</keyword>
<accession>A0A9D4HBV4</accession>
<protein>
    <recommendedName>
        <fullName evidence="8">Major facilitator superfamily associated domain-containing protein</fullName>
    </recommendedName>
</protein>
<feature type="transmembrane region" description="Helical" evidence="7">
    <location>
        <begin position="399"/>
        <end position="418"/>
    </location>
</feature>
<feature type="transmembrane region" description="Helical" evidence="7">
    <location>
        <begin position="325"/>
        <end position="344"/>
    </location>
</feature>
<dbReference type="InterPro" id="IPR036259">
    <property type="entry name" value="MFS_trans_sf"/>
</dbReference>
<evidence type="ECO:0000256" key="6">
    <source>
        <dbReference type="SAM" id="MobiDB-lite"/>
    </source>
</evidence>
<reference evidence="9" key="1">
    <citation type="journal article" date="2019" name="bioRxiv">
        <title>The Genome of the Zebra Mussel, Dreissena polymorpha: A Resource for Invasive Species Research.</title>
        <authorList>
            <person name="McCartney M.A."/>
            <person name="Auch B."/>
            <person name="Kono T."/>
            <person name="Mallez S."/>
            <person name="Zhang Y."/>
            <person name="Obille A."/>
            <person name="Becker A."/>
            <person name="Abrahante J.E."/>
            <person name="Garbe J."/>
            <person name="Badalamenti J.P."/>
            <person name="Herman A."/>
            <person name="Mangelson H."/>
            <person name="Liachko I."/>
            <person name="Sullivan S."/>
            <person name="Sone E.D."/>
            <person name="Koren S."/>
            <person name="Silverstein K.A.T."/>
            <person name="Beckman K.B."/>
            <person name="Gohl D.M."/>
        </authorList>
    </citation>
    <scope>NUCLEOTIDE SEQUENCE</scope>
    <source>
        <strain evidence="9">Duluth1</strain>
        <tissue evidence="9">Whole animal</tissue>
    </source>
</reference>
<gene>
    <name evidence="9" type="ORF">DPMN_104578</name>
</gene>
<dbReference type="Pfam" id="PF12832">
    <property type="entry name" value="MFS_1_like"/>
    <property type="match status" value="1"/>
</dbReference>
<dbReference type="EMBL" id="JAIWYP010000004">
    <property type="protein sequence ID" value="KAH3831315.1"/>
    <property type="molecule type" value="Genomic_DNA"/>
</dbReference>
<feature type="transmembrane region" description="Helical" evidence="7">
    <location>
        <begin position="524"/>
        <end position="546"/>
    </location>
</feature>
<feature type="transmembrane region" description="Helical" evidence="7">
    <location>
        <begin position="23"/>
        <end position="40"/>
    </location>
</feature>
<name>A0A9D4HBV4_DREPO</name>
<feature type="compositionally biased region" description="Polar residues" evidence="6">
    <location>
        <begin position="579"/>
        <end position="597"/>
    </location>
</feature>
<keyword evidence="4 7" id="KW-1133">Transmembrane helix</keyword>
<feature type="domain" description="Major facilitator superfamily associated" evidence="8">
    <location>
        <begin position="1"/>
        <end position="525"/>
    </location>
</feature>
<dbReference type="InterPro" id="IPR024989">
    <property type="entry name" value="MFS_assoc_dom"/>
</dbReference>
<comment type="subcellular location">
    <subcellularLocation>
        <location evidence="1">Membrane</location>
        <topology evidence="1">Multi-pass membrane protein</topology>
    </subcellularLocation>
</comment>
<evidence type="ECO:0000256" key="4">
    <source>
        <dbReference type="ARBA" id="ARBA00022989"/>
    </source>
</evidence>
<feature type="transmembrane region" description="Helical" evidence="7">
    <location>
        <begin position="454"/>
        <end position="478"/>
    </location>
</feature>
<keyword evidence="10" id="KW-1185">Reference proteome</keyword>
<reference evidence="9" key="2">
    <citation type="submission" date="2020-11" db="EMBL/GenBank/DDBJ databases">
        <authorList>
            <person name="McCartney M.A."/>
            <person name="Auch B."/>
            <person name="Kono T."/>
            <person name="Mallez S."/>
            <person name="Becker A."/>
            <person name="Gohl D.M."/>
            <person name="Silverstein K.A.T."/>
            <person name="Koren S."/>
            <person name="Bechman K.B."/>
            <person name="Herman A."/>
            <person name="Abrahante J.E."/>
            <person name="Garbe J."/>
        </authorList>
    </citation>
    <scope>NUCLEOTIDE SEQUENCE</scope>
    <source>
        <strain evidence="9">Duluth1</strain>
        <tissue evidence="9">Whole animal</tissue>
    </source>
</reference>
<dbReference type="AlphaFoldDB" id="A0A9D4HBV4"/>
<feature type="non-terminal residue" evidence="9">
    <location>
        <position position="597"/>
    </location>
</feature>
<feature type="transmembrane region" description="Helical" evidence="7">
    <location>
        <begin position="365"/>
        <end position="387"/>
    </location>
</feature>
<evidence type="ECO:0000259" key="8">
    <source>
        <dbReference type="Pfam" id="PF12832"/>
    </source>
</evidence>
<organism evidence="9 10">
    <name type="scientific">Dreissena polymorpha</name>
    <name type="common">Zebra mussel</name>
    <name type="synonym">Mytilus polymorpha</name>
    <dbReference type="NCBI Taxonomy" id="45954"/>
    <lineage>
        <taxon>Eukaryota</taxon>
        <taxon>Metazoa</taxon>
        <taxon>Spiralia</taxon>
        <taxon>Lophotrochozoa</taxon>
        <taxon>Mollusca</taxon>
        <taxon>Bivalvia</taxon>
        <taxon>Autobranchia</taxon>
        <taxon>Heteroconchia</taxon>
        <taxon>Euheterodonta</taxon>
        <taxon>Imparidentia</taxon>
        <taxon>Neoheterodontei</taxon>
        <taxon>Myida</taxon>
        <taxon>Dreissenoidea</taxon>
        <taxon>Dreissenidae</taxon>
        <taxon>Dreissena</taxon>
    </lineage>
</organism>
<evidence type="ECO:0000256" key="3">
    <source>
        <dbReference type="ARBA" id="ARBA00022692"/>
    </source>
</evidence>
<dbReference type="PANTHER" id="PTHR16172:SF41">
    <property type="entry name" value="MAJOR FACILITATOR SUPERFAMILY DOMAIN-CONTAINING PROTEIN 6-LIKE"/>
    <property type="match status" value="1"/>
</dbReference>
<keyword evidence="3 7" id="KW-0812">Transmembrane</keyword>